<dbReference type="Proteomes" id="UP001241603">
    <property type="component" value="Unassembled WGS sequence"/>
</dbReference>
<reference evidence="1 2" key="1">
    <citation type="submission" date="2023-07" db="EMBL/GenBank/DDBJ databases">
        <title>Genomic Encyclopedia of Type Strains, Phase IV (KMG-IV): sequencing the most valuable type-strain genomes for metagenomic binning, comparative biology and taxonomic classification.</title>
        <authorList>
            <person name="Goeker M."/>
        </authorList>
    </citation>
    <scope>NUCLEOTIDE SEQUENCE [LARGE SCALE GENOMIC DNA]</scope>
    <source>
        <strain evidence="1 2">B6-8</strain>
    </source>
</reference>
<dbReference type="EMBL" id="JAUSVO010000003">
    <property type="protein sequence ID" value="MDQ0437984.1"/>
    <property type="molecule type" value="Genomic_DNA"/>
</dbReference>
<accession>A0ABU0H910</accession>
<dbReference type="RefSeq" id="WP_266348908.1">
    <property type="nucleotide sequence ID" value="NZ_JAPKNG010000003.1"/>
</dbReference>
<evidence type="ECO:0000313" key="2">
    <source>
        <dbReference type="Proteomes" id="UP001241603"/>
    </source>
</evidence>
<name>A0ABU0H910_9HYPH</name>
<dbReference type="InterPro" id="IPR036397">
    <property type="entry name" value="RNaseH_sf"/>
</dbReference>
<sequence length="188" mass="20987">MADATLLTLDLARQTGWAEGELDRFPRLGTVRLTPEGAHYTDLHLALFRHLWDRFSAFPPRYVVIEAPMMRQRNPADEGMRLIGLATTAALVCRLKGIPPPIIVHPSTVRAFFIGGHQFIYKGHALRGSGNLDSEASKFCVMERCRRLGLDPKNYDESDAAALWYWRAAQLRPALATELTPLFAGAAE</sequence>
<organism evidence="1 2">
    <name type="scientific">Kaistia dalseonensis</name>
    <dbReference type="NCBI Taxonomy" id="410840"/>
    <lineage>
        <taxon>Bacteria</taxon>
        <taxon>Pseudomonadati</taxon>
        <taxon>Pseudomonadota</taxon>
        <taxon>Alphaproteobacteria</taxon>
        <taxon>Hyphomicrobiales</taxon>
        <taxon>Kaistiaceae</taxon>
        <taxon>Kaistia</taxon>
    </lineage>
</organism>
<evidence type="ECO:0000313" key="1">
    <source>
        <dbReference type="EMBL" id="MDQ0437984.1"/>
    </source>
</evidence>
<keyword evidence="2" id="KW-1185">Reference proteome</keyword>
<protein>
    <submittedName>
        <fullName evidence="1">Uncharacterized protein</fullName>
    </submittedName>
</protein>
<comment type="caution">
    <text evidence="1">The sequence shown here is derived from an EMBL/GenBank/DDBJ whole genome shotgun (WGS) entry which is preliminary data.</text>
</comment>
<dbReference type="Gene3D" id="3.30.420.10">
    <property type="entry name" value="Ribonuclease H-like superfamily/Ribonuclease H"/>
    <property type="match status" value="1"/>
</dbReference>
<gene>
    <name evidence="1" type="ORF">QO014_002376</name>
</gene>
<proteinExistence type="predicted"/>